<gene>
    <name evidence="2" type="primary">arcB</name>
    <name evidence="2" type="ORF">CIB50_0001975</name>
</gene>
<dbReference type="PIRSF" id="PIRSF001439">
    <property type="entry name" value="CryM"/>
    <property type="match status" value="1"/>
</dbReference>
<dbReference type="Gene3D" id="3.30.1780.10">
    <property type="entry name" value="ornithine cyclodeaminase, domain 1"/>
    <property type="match status" value="1"/>
</dbReference>
<dbReference type="EC" id="1.5.1.49" evidence="2"/>
<proteinExistence type="predicted"/>
<dbReference type="InterPro" id="IPR003462">
    <property type="entry name" value="ODC_Mu_crystall"/>
</dbReference>
<feature type="region of interest" description="Disordered" evidence="1">
    <location>
        <begin position="1"/>
        <end position="23"/>
    </location>
</feature>
<evidence type="ECO:0000256" key="1">
    <source>
        <dbReference type="SAM" id="MobiDB-lite"/>
    </source>
</evidence>
<dbReference type="GO" id="GO:0005737">
    <property type="term" value="C:cytoplasm"/>
    <property type="evidence" value="ECO:0007669"/>
    <property type="project" value="TreeGrafter"/>
</dbReference>
<dbReference type="Pfam" id="PF02423">
    <property type="entry name" value="OCD_Mu_crystall"/>
    <property type="match status" value="1"/>
</dbReference>
<feature type="compositionally biased region" description="Basic and acidic residues" evidence="1">
    <location>
        <begin position="1"/>
        <end position="10"/>
    </location>
</feature>
<keyword evidence="2" id="KW-0560">Oxidoreductase</keyword>
<accession>A0A7D7Q8I7</accession>
<dbReference type="GO" id="GO:0016491">
    <property type="term" value="F:oxidoreductase activity"/>
    <property type="evidence" value="ECO:0007669"/>
    <property type="project" value="UniProtKB-KW"/>
</dbReference>
<name>A0A7D7Q8I7_KOCVA</name>
<dbReference type="InterPro" id="IPR023401">
    <property type="entry name" value="ODC_N"/>
</dbReference>
<evidence type="ECO:0000313" key="2">
    <source>
        <dbReference type="EMBL" id="QMS57243.1"/>
    </source>
</evidence>
<dbReference type="RefSeq" id="WP_094394070.1">
    <property type="nucleotide sequence ID" value="NZ_CP059343.1"/>
</dbReference>
<reference evidence="2" key="1">
    <citation type="submission" date="2017-08" db="EMBL/GenBank/DDBJ databases">
        <authorList>
            <person name="Minaev M."/>
            <person name="Kurbakov K.A."/>
            <person name="Solodovnikova G.I."/>
            <person name="Kuznetsova O.A."/>
            <person name="Lisitsyn A.B."/>
        </authorList>
    </citation>
    <scope>NUCLEOTIDE SEQUENCE</scope>
    <source>
        <strain evidence="2">80</strain>
    </source>
</reference>
<dbReference type="AlphaFoldDB" id="A0A7D7Q8I7"/>
<dbReference type="Proteomes" id="UP000216825">
    <property type="component" value="Chromosome"/>
</dbReference>
<dbReference type="KEGG" id="kvr:CIB50_0001975"/>
<dbReference type="SUPFAM" id="SSF51735">
    <property type="entry name" value="NAD(P)-binding Rossmann-fold domains"/>
    <property type="match status" value="1"/>
</dbReference>
<evidence type="ECO:0000313" key="3">
    <source>
        <dbReference type="Proteomes" id="UP000216825"/>
    </source>
</evidence>
<sequence>MTTAERHEKTGSTTGTGNEPAHWSAEQILEAVSPRRARRLLEATLAEGFRPETDPARGNVTAGEGHMLLMPSTLGDWSGIKVATVSPENPQRGLPRIQATYLLMDTATLSVRALLEGNSLTTLRTPAISAVAVDHLAAPDARTLLVFGTGPQALSHIEAFADVRSFTEVVVCGRTPEKVDAVVEFAQGLGLQARAGDQEDVRGADVVVCATSASEPLFDGSLVRDSACVVAMGSHEPDHRELDSGLMGRAQVVVEDTATALREAGDVVQAVADGALAEDALVPLADVVTGAVAPNTSRPRVFKCVGMSWEDLAVAVGVATGSQDAES</sequence>
<dbReference type="InterPro" id="IPR036291">
    <property type="entry name" value="NAD(P)-bd_dom_sf"/>
</dbReference>
<dbReference type="PANTHER" id="PTHR13812">
    <property type="entry name" value="KETIMINE REDUCTASE MU-CRYSTALLIN"/>
    <property type="match status" value="1"/>
</dbReference>
<organism evidence="2 3">
    <name type="scientific">Kocuria varians</name>
    <name type="common">Micrococcus varians</name>
    <dbReference type="NCBI Taxonomy" id="1272"/>
    <lineage>
        <taxon>Bacteria</taxon>
        <taxon>Bacillati</taxon>
        <taxon>Actinomycetota</taxon>
        <taxon>Actinomycetes</taxon>
        <taxon>Micrococcales</taxon>
        <taxon>Micrococcaceae</taxon>
        <taxon>Kocuria</taxon>
    </lineage>
</organism>
<dbReference type="EMBL" id="CP059343">
    <property type="protein sequence ID" value="QMS57243.1"/>
    <property type="molecule type" value="Genomic_DNA"/>
</dbReference>
<protein>
    <submittedName>
        <fullName evidence="2">Delta(1)-pyrroline-2-carboxylate reductase</fullName>
        <ecNumber evidence="2">1.5.1.49</ecNumber>
    </submittedName>
</protein>
<keyword evidence="3" id="KW-1185">Reference proteome</keyword>
<dbReference type="PANTHER" id="PTHR13812:SF19">
    <property type="entry name" value="KETIMINE REDUCTASE MU-CRYSTALLIN"/>
    <property type="match status" value="1"/>
</dbReference>
<dbReference type="Gene3D" id="3.40.50.720">
    <property type="entry name" value="NAD(P)-binding Rossmann-like Domain"/>
    <property type="match status" value="1"/>
</dbReference>
<reference evidence="2" key="2">
    <citation type="submission" date="2020-07" db="EMBL/GenBank/DDBJ databases">
        <title>Genome of starter culture bacteria Kocuria salsicia reveals its technological properties and safety for usage in meat industry.</title>
        <authorList>
            <person name="Michael M."/>
            <person name="Konstantin K."/>
            <person name="Evgenii K."/>
            <person name="Galina S."/>
            <person name="Oksana K."/>
            <person name="Andrei L."/>
        </authorList>
    </citation>
    <scope>NUCLEOTIDE SEQUENCE [LARGE SCALE GENOMIC DNA]</scope>
    <source>
        <strain evidence="2">80</strain>
    </source>
</reference>